<sequence length="259" mass="27293">MSSELRTERREHCLVLTISDPGARNALSPQISAAAVEALGVAEGDPEIRSVVLTGDGAHFSAGGNLQRLTRNRELGPDTQRRSIDALHQFVEALRAFPKPVIAAVEGAAAGAGFSLVLACDLAVAAEDARFSMAYGRVGLSPDGGGSWQLARALPRPLVMQSILFGETLTAQQLLAFGLVNEVTAPGQALAHALASAARIAQCAPNAVASAKELVNRARDGGLTDHLALERSHFVENLFHANAGEGLRAFFDKRAPNFR</sequence>
<dbReference type="Gene3D" id="1.10.12.10">
    <property type="entry name" value="Lyase 2-enoyl-coa Hydratase, Chain A, domain 2"/>
    <property type="match status" value="1"/>
</dbReference>
<dbReference type="Gene3D" id="3.90.226.10">
    <property type="entry name" value="2-enoyl-CoA Hydratase, Chain A, domain 1"/>
    <property type="match status" value="1"/>
</dbReference>
<keyword evidence="2" id="KW-0786">Thiamine pyrophosphate</keyword>
<dbReference type="NCBIfam" id="NF005700">
    <property type="entry name" value="PRK07511.1"/>
    <property type="match status" value="1"/>
</dbReference>
<accession>A0A4Q7VEZ8</accession>
<dbReference type="PANTHER" id="PTHR43459">
    <property type="entry name" value="ENOYL-COA HYDRATASE"/>
    <property type="match status" value="1"/>
</dbReference>
<dbReference type="InterPro" id="IPR000399">
    <property type="entry name" value="TPP-bd_CS"/>
</dbReference>
<comment type="caution">
    <text evidence="4">The sequence shown here is derived from an EMBL/GenBank/DDBJ whole genome shotgun (WGS) entry which is preliminary data.</text>
</comment>
<dbReference type="PANTHER" id="PTHR43459:SF1">
    <property type="entry name" value="EG:BACN32G11.4 PROTEIN"/>
    <property type="match status" value="1"/>
</dbReference>
<evidence type="ECO:0000256" key="3">
    <source>
        <dbReference type="RuleBase" id="RU003707"/>
    </source>
</evidence>
<comment type="similarity">
    <text evidence="1 3">Belongs to the enoyl-CoA hydratase/isomerase family.</text>
</comment>
<evidence type="ECO:0000313" key="5">
    <source>
        <dbReference type="Proteomes" id="UP000293671"/>
    </source>
</evidence>
<dbReference type="InterPro" id="IPR001753">
    <property type="entry name" value="Enoyl-CoA_hydra/iso"/>
</dbReference>
<dbReference type="PROSITE" id="PS00187">
    <property type="entry name" value="TPP_ENZYMES"/>
    <property type="match status" value="1"/>
</dbReference>
<evidence type="ECO:0000313" key="4">
    <source>
        <dbReference type="EMBL" id="RZT93872.1"/>
    </source>
</evidence>
<dbReference type="EMBL" id="SHKP01000008">
    <property type="protein sequence ID" value="RZT93872.1"/>
    <property type="molecule type" value="Genomic_DNA"/>
</dbReference>
<evidence type="ECO:0000256" key="2">
    <source>
        <dbReference type="ARBA" id="ARBA00023052"/>
    </source>
</evidence>
<dbReference type="Pfam" id="PF00378">
    <property type="entry name" value="ECH_1"/>
    <property type="match status" value="1"/>
</dbReference>
<dbReference type="InterPro" id="IPR029045">
    <property type="entry name" value="ClpP/crotonase-like_dom_sf"/>
</dbReference>
<dbReference type="PROSITE" id="PS00166">
    <property type="entry name" value="ENOYL_COA_HYDRATASE"/>
    <property type="match status" value="1"/>
</dbReference>
<reference evidence="4 5" key="1">
    <citation type="submission" date="2019-02" db="EMBL/GenBank/DDBJ databases">
        <title>Genomic Encyclopedia of Type Strains, Phase IV (KMG-IV): sequencing the most valuable type-strain genomes for metagenomic binning, comparative biology and taxonomic classification.</title>
        <authorList>
            <person name="Goeker M."/>
        </authorList>
    </citation>
    <scope>NUCLEOTIDE SEQUENCE [LARGE SCALE GENOMIC DNA]</scope>
    <source>
        <strain evidence="4 5">DSM 19570</strain>
    </source>
</reference>
<gene>
    <name evidence="4" type="ORF">EV670_3429</name>
</gene>
<dbReference type="AlphaFoldDB" id="A0A4Q7VEZ8"/>
<keyword evidence="5" id="KW-1185">Reference proteome</keyword>
<dbReference type="InterPro" id="IPR014748">
    <property type="entry name" value="Enoyl-CoA_hydra_C"/>
</dbReference>
<organism evidence="4 5">
    <name type="scientific">Rivibacter subsaxonicus</name>
    <dbReference type="NCBI Taxonomy" id="457575"/>
    <lineage>
        <taxon>Bacteria</taxon>
        <taxon>Pseudomonadati</taxon>
        <taxon>Pseudomonadota</taxon>
        <taxon>Betaproteobacteria</taxon>
        <taxon>Burkholderiales</taxon>
        <taxon>Rivibacter</taxon>
    </lineage>
</organism>
<evidence type="ECO:0000256" key="1">
    <source>
        <dbReference type="ARBA" id="ARBA00005254"/>
    </source>
</evidence>
<dbReference type="RefSeq" id="WP_130434397.1">
    <property type="nucleotide sequence ID" value="NZ_SHKP01000008.1"/>
</dbReference>
<dbReference type="Proteomes" id="UP000293671">
    <property type="component" value="Unassembled WGS sequence"/>
</dbReference>
<dbReference type="GO" id="GO:0030976">
    <property type="term" value="F:thiamine pyrophosphate binding"/>
    <property type="evidence" value="ECO:0007669"/>
    <property type="project" value="InterPro"/>
</dbReference>
<dbReference type="CDD" id="cd06558">
    <property type="entry name" value="crotonase-like"/>
    <property type="match status" value="1"/>
</dbReference>
<dbReference type="GO" id="GO:0000287">
    <property type="term" value="F:magnesium ion binding"/>
    <property type="evidence" value="ECO:0007669"/>
    <property type="project" value="InterPro"/>
</dbReference>
<name>A0A4Q7VEZ8_9BURK</name>
<dbReference type="SUPFAM" id="SSF52096">
    <property type="entry name" value="ClpP/crotonase"/>
    <property type="match status" value="1"/>
</dbReference>
<dbReference type="InterPro" id="IPR018376">
    <property type="entry name" value="Enoyl-CoA_hyd/isom_CS"/>
</dbReference>
<dbReference type="OrthoDB" id="5515649at2"/>
<dbReference type="GO" id="GO:0003824">
    <property type="term" value="F:catalytic activity"/>
    <property type="evidence" value="ECO:0007669"/>
    <property type="project" value="InterPro"/>
</dbReference>
<proteinExistence type="inferred from homology"/>
<dbReference type="NCBIfam" id="NF046063">
    <property type="entry name" value="oxepin_alt"/>
    <property type="match status" value="1"/>
</dbReference>
<protein>
    <submittedName>
        <fullName evidence="4">Enoyl-CoA hydratase/carnithine racemase</fullName>
    </submittedName>
</protein>